<dbReference type="InterPro" id="IPR011600">
    <property type="entry name" value="Pept_C14_caspase"/>
</dbReference>
<gene>
    <name evidence="4" type="ORF">ACFPMF_27845</name>
</gene>
<dbReference type="Pfam" id="PF00656">
    <property type="entry name" value="Peptidase_C14"/>
    <property type="match status" value="1"/>
</dbReference>
<evidence type="ECO:0000313" key="4">
    <source>
        <dbReference type="EMBL" id="MFC5413166.1"/>
    </source>
</evidence>
<name>A0ABW0IIG2_9BACT</name>
<organism evidence="4 5">
    <name type="scientific">Larkinella bovis</name>
    <dbReference type="NCBI Taxonomy" id="683041"/>
    <lineage>
        <taxon>Bacteria</taxon>
        <taxon>Pseudomonadati</taxon>
        <taxon>Bacteroidota</taxon>
        <taxon>Cytophagia</taxon>
        <taxon>Cytophagales</taxon>
        <taxon>Spirosomataceae</taxon>
        <taxon>Larkinella</taxon>
    </lineage>
</organism>
<evidence type="ECO:0000256" key="1">
    <source>
        <dbReference type="SAM" id="MobiDB-lite"/>
    </source>
</evidence>
<dbReference type="PANTHER" id="PTHR48104">
    <property type="entry name" value="METACASPASE-4"/>
    <property type="match status" value="1"/>
</dbReference>
<accession>A0ABW0IIG2</accession>
<dbReference type="Gene3D" id="3.40.50.1460">
    <property type="match status" value="1"/>
</dbReference>
<feature type="domain" description="Peptidase C14 caspase" evidence="3">
    <location>
        <begin position="23"/>
        <end position="298"/>
    </location>
</feature>
<dbReference type="InterPro" id="IPR050452">
    <property type="entry name" value="Metacaspase"/>
</dbReference>
<dbReference type="EMBL" id="JBHSMA010000024">
    <property type="protein sequence ID" value="MFC5413166.1"/>
    <property type="molecule type" value="Genomic_DNA"/>
</dbReference>
<protein>
    <submittedName>
        <fullName evidence="4">Caspase family protein</fullName>
    </submittedName>
</protein>
<keyword evidence="5" id="KW-1185">Reference proteome</keyword>
<feature type="chain" id="PRO_5045220615" evidence="2">
    <location>
        <begin position="21"/>
        <end position="677"/>
    </location>
</feature>
<dbReference type="RefSeq" id="WP_379851429.1">
    <property type="nucleotide sequence ID" value="NZ_JBHSMA010000024.1"/>
</dbReference>
<dbReference type="Proteomes" id="UP001596106">
    <property type="component" value="Unassembled WGS sequence"/>
</dbReference>
<sequence length="677" mass="75595">MKFLFSITITLLLNTIPLAAQTKRALIIAIGTYPTENGWPAIHAINDVAYIRQALNFQGFTNEHITVLQDSAATKQAVVSAIQTLTERSEKGDKIVIHISSHGQQITDDSNEELDAYDETIVCYRAPSRLKDENDPYDGREHLTDDELDELITSLRIKLGPSGDILLTADSCHSGTISRGQRSESRQGRVRGGKPLDLRRNRVPQKRPLQTESHLFDNSPSIIDRLNLSPYVVIAAAKDYEENKEYVLPSGAAVGSLSYALYKTLRTVQQHETYRLLFNRITTEMKQMMLSQSPSMDGNYDRELFGGKAVVQTPYYRIQEVHSGGKQIGIPAGLLEMVYPKTVVKVCPAGTTNPAEISSCISGTVVNADQFTGTVLLQKPIIIQKETDYWVFVTERSYGDLSLSISMDRLLNVDSRKIVQNAVQKVHDLFTLKAFPESQVYFTDSLQGEERVLLLKRTKDHLPIGTPLILSKLTDIEVITRLLRNYVQGRFFRSFGQTTGEISVEMELLPNLSDGQVVTDSAGRRPFLQDGALVFKNGERTSVRVTNKGQTRIYFNVIDIQPDDLVNILFPVRDTPDFHDSADNYGLDPGQSVIIPHRVKLAPPYGRETFKVLASQEQFDLRNAIEARAITTGSKKVLERIFARTGGASSRSVDPTTYPDSSIGTFELPFLIVPNHD</sequence>
<keyword evidence="2" id="KW-0732">Signal</keyword>
<reference evidence="5" key="1">
    <citation type="journal article" date="2019" name="Int. J. Syst. Evol. Microbiol.">
        <title>The Global Catalogue of Microorganisms (GCM) 10K type strain sequencing project: providing services to taxonomists for standard genome sequencing and annotation.</title>
        <authorList>
            <consortium name="The Broad Institute Genomics Platform"/>
            <consortium name="The Broad Institute Genome Sequencing Center for Infectious Disease"/>
            <person name="Wu L."/>
            <person name="Ma J."/>
        </authorList>
    </citation>
    <scope>NUCLEOTIDE SEQUENCE [LARGE SCALE GENOMIC DNA]</scope>
    <source>
        <strain evidence="5">CCUG 55250</strain>
    </source>
</reference>
<evidence type="ECO:0000259" key="3">
    <source>
        <dbReference type="Pfam" id="PF00656"/>
    </source>
</evidence>
<comment type="caution">
    <text evidence="4">The sequence shown here is derived from an EMBL/GenBank/DDBJ whole genome shotgun (WGS) entry which is preliminary data.</text>
</comment>
<evidence type="ECO:0000313" key="5">
    <source>
        <dbReference type="Proteomes" id="UP001596106"/>
    </source>
</evidence>
<proteinExistence type="predicted"/>
<feature type="signal peptide" evidence="2">
    <location>
        <begin position="1"/>
        <end position="20"/>
    </location>
</feature>
<dbReference type="PANTHER" id="PTHR48104:SF30">
    <property type="entry name" value="METACASPASE-1"/>
    <property type="match status" value="1"/>
</dbReference>
<feature type="region of interest" description="Disordered" evidence="1">
    <location>
        <begin position="175"/>
        <end position="214"/>
    </location>
</feature>
<evidence type="ECO:0000256" key="2">
    <source>
        <dbReference type="SAM" id="SignalP"/>
    </source>
</evidence>